<evidence type="ECO:0000313" key="1">
    <source>
        <dbReference type="EMBL" id="OKO91589.1"/>
    </source>
</evidence>
<dbReference type="AlphaFoldDB" id="A0A1Q5SUA5"/>
<sequence>MSAIPAELAAGIAEVLNPEGATGVDDTCTDEAAVAAVLLRYGCVGWTVGVAERDAAAWIERVKEGDAD</sequence>
<keyword evidence="2" id="KW-1185">Reference proteome</keyword>
<organism evidence="1 2">
    <name type="scientific">Penicillium subrubescens</name>
    <dbReference type="NCBI Taxonomy" id="1316194"/>
    <lineage>
        <taxon>Eukaryota</taxon>
        <taxon>Fungi</taxon>
        <taxon>Dikarya</taxon>
        <taxon>Ascomycota</taxon>
        <taxon>Pezizomycotina</taxon>
        <taxon>Eurotiomycetes</taxon>
        <taxon>Eurotiomycetidae</taxon>
        <taxon>Eurotiales</taxon>
        <taxon>Aspergillaceae</taxon>
        <taxon>Penicillium</taxon>
    </lineage>
</organism>
<reference evidence="1 2" key="1">
    <citation type="submission" date="2016-10" db="EMBL/GenBank/DDBJ databases">
        <title>Genome sequence of the ascomycete fungus Penicillium subrubescens.</title>
        <authorList>
            <person name="De Vries R.P."/>
            <person name="Peng M."/>
            <person name="Dilokpimol A."/>
            <person name="Hilden K."/>
            <person name="Makela M.R."/>
            <person name="Grigoriev I."/>
            <person name="Riley R."/>
            <person name="Granchi Z."/>
        </authorList>
    </citation>
    <scope>NUCLEOTIDE SEQUENCE [LARGE SCALE GENOMIC DNA]</scope>
    <source>
        <strain evidence="1 2">CBS 132785</strain>
    </source>
</reference>
<name>A0A1Q5SUA5_9EURO</name>
<dbReference type="EMBL" id="MNBE01000746">
    <property type="protein sequence ID" value="OKO91589.1"/>
    <property type="molecule type" value="Genomic_DNA"/>
</dbReference>
<accession>A0A1Q5SUA5</accession>
<protein>
    <submittedName>
        <fullName evidence="1">Uncharacterized protein</fullName>
    </submittedName>
</protein>
<proteinExistence type="predicted"/>
<evidence type="ECO:0000313" key="2">
    <source>
        <dbReference type="Proteomes" id="UP000186955"/>
    </source>
</evidence>
<comment type="caution">
    <text evidence="1">The sequence shown here is derived from an EMBL/GenBank/DDBJ whole genome shotgun (WGS) entry which is preliminary data.</text>
</comment>
<dbReference type="Proteomes" id="UP000186955">
    <property type="component" value="Unassembled WGS sequence"/>
</dbReference>
<gene>
    <name evidence="1" type="ORF">PENSUB_12996</name>
</gene>